<dbReference type="NCBIfam" id="NF004636">
    <property type="entry name" value="PRK05985.1"/>
    <property type="match status" value="1"/>
</dbReference>
<dbReference type="PATRIC" id="fig|1205910.3.peg.3857"/>
<reference evidence="3" key="2">
    <citation type="submission" date="2012-08" db="EMBL/GenBank/DDBJ databases">
        <title>Whole-genome sequence of Nocardiopsis alba strain ATCC BAA-2165 associated with honeybees.</title>
        <authorList>
            <person name="Qiao J."/>
            <person name="Chen L."/>
            <person name="Li Y."/>
            <person name="Wang J."/>
            <person name="Zhang W."/>
            <person name="Chen S."/>
        </authorList>
    </citation>
    <scope>NUCLEOTIDE SEQUENCE [LARGE SCALE GENOMIC DNA]</scope>
    <source>
        <strain evidence="3">ATCC BAA-2165 / BE74</strain>
    </source>
</reference>
<evidence type="ECO:0000313" key="3">
    <source>
        <dbReference type="Proteomes" id="UP000003779"/>
    </source>
</evidence>
<dbReference type="PANTHER" id="PTHR32027:SF9">
    <property type="entry name" value="BLL3847 PROTEIN"/>
    <property type="match status" value="1"/>
</dbReference>
<dbReference type="Gene3D" id="2.30.40.10">
    <property type="entry name" value="Urease, subunit C, domain 1"/>
    <property type="match status" value="1"/>
</dbReference>
<dbReference type="AlphaFoldDB" id="J7L5C6"/>
<dbReference type="KEGG" id="nal:B005_4074"/>
<dbReference type="HOGENOM" id="CLU_031758_4_2_11"/>
<gene>
    <name evidence="2" type="ordered locus">B005_4074</name>
</gene>
<dbReference type="InterPro" id="IPR052349">
    <property type="entry name" value="Metallo-hydrolase_Enzymes"/>
</dbReference>
<dbReference type="Gene3D" id="3.20.20.140">
    <property type="entry name" value="Metal-dependent hydrolases"/>
    <property type="match status" value="1"/>
</dbReference>
<keyword evidence="2" id="KW-0378">Hydrolase</keyword>
<dbReference type="EMBL" id="CP003788">
    <property type="protein sequence ID" value="AFR07926.1"/>
    <property type="molecule type" value="Genomic_DNA"/>
</dbReference>
<evidence type="ECO:0000259" key="1">
    <source>
        <dbReference type="Pfam" id="PF07969"/>
    </source>
</evidence>
<proteinExistence type="predicted"/>
<protein>
    <submittedName>
        <fullName evidence="2">Amidohydrolase family protein</fullName>
    </submittedName>
</protein>
<dbReference type="eggNOG" id="COG0402">
    <property type="taxonomic scope" value="Bacteria"/>
</dbReference>
<feature type="domain" description="Amidohydrolase 3" evidence="1">
    <location>
        <begin position="71"/>
        <end position="419"/>
    </location>
</feature>
<evidence type="ECO:0000313" key="2">
    <source>
        <dbReference type="EMBL" id="AFR07926.1"/>
    </source>
</evidence>
<dbReference type="SUPFAM" id="SSF51556">
    <property type="entry name" value="Metallo-dependent hydrolases"/>
    <property type="match status" value="1"/>
</dbReference>
<dbReference type="GO" id="GO:0016814">
    <property type="term" value="F:hydrolase activity, acting on carbon-nitrogen (but not peptide) bonds, in cyclic amidines"/>
    <property type="evidence" value="ECO:0007669"/>
    <property type="project" value="TreeGrafter"/>
</dbReference>
<dbReference type="InterPro" id="IPR013108">
    <property type="entry name" value="Amidohydro_3"/>
</dbReference>
<dbReference type="Proteomes" id="UP000003779">
    <property type="component" value="Chromosome"/>
</dbReference>
<accession>J7L5C6</accession>
<name>J7L5C6_NOCAA</name>
<reference evidence="2 3" key="1">
    <citation type="journal article" date="2012" name="J. Bacteriol.">
        <title>Whole-Genome Sequence of Nocardiopsis alba Strain ATCC BAA-2165, Associated with Honeybees.</title>
        <authorList>
            <person name="Qiao J."/>
            <person name="Chen L."/>
            <person name="Li Y."/>
            <person name="Wang J."/>
            <person name="Zhang W."/>
            <person name="Chen S."/>
        </authorList>
    </citation>
    <scope>NUCLEOTIDE SEQUENCE [LARGE SCALE GENOMIC DNA]</scope>
    <source>
        <strain evidence="3">ATCC BAA-2165 / BE74</strain>
    </source>
</reference>
<dbReference type="PANTHER" id="PTHR32027">
    <property type="entry name" value="CYTOSINE DEAMINASE"/>
    <property type="match status" value="1"/>
</dbReference>
<dbReference type="STRING" id="1205910.B005_4074"/>
<dbReference type="InterPro" id="IPR032466">
    <property type="entry name" value="Metal_Hydrolase"/>
</dbReference>
<dbReference type="Pfam" id="PF07969">
    <property type="entry name" value="Amidohydro_3"/>
    <property type="match status" value="1"/>
</dbReference>
<dbReference type="InterPro" id="IPR011059">
    <property type="entry name" value="Metal-dep_hydrolase_composite"/>
</dbReference>
<sequence>MLPYRELKRSRCGTHGLFGGRGRHHSLTERPTMTGQRNTTIFRNVRPMGGEPIDLTVVDGVVATEARGPVEEVDCGGGVALPTLVDAHIHPDKTTWGEPWYSRRAARGIAELGEQDAEVFRNMPTPVSVRSGRLMGHAVTRGTRAMRAHADIAPAYGLEGLLGVGEAAASLSHALDVRIVAFPQHGVRRAPGTDALMEEALRTGAADLIGGIDPEGFDEDLDGQLDLVFGLADRYRVGVDIHLHDRGPVGSRSLWAIIERTRALDMGGSVTVSHAFGVAEVDEGFDALASALGEAGIALTTIAPDPARVLPVARLREHGVRVGVGSDGVRDAWSPFGDADMLHRAHRLATTLRARLDEQLSDAFLTAANDGAALVDLPEVDFTPGSPADFLVVDGECLPQIVVDLPPRRLVVRAGRVVARDGVLV</sequence>
<dbReference type="CDD" id="cd01293">
    <property type="entry name" value="Bact_CD"/>
    <property type="match status" value="1"/>
</dbReference>
<organism evidence="2 3">
    <name type="scientific">Nocardiopsis alba (strain ATCC BAA-2165 / BE74)</name>
    <dbReference type="NCBI Taxonomy" id="1205910"/>
    <lineage>
        <taxon>Bacteria</taxon>
        <taxon>Bacillati</taxon>
        <taxon>Actinomycetota</taxon>
        <taxon>Actinomycetes</taxon>
        <taxon>Streptosporangiales</taxon>
        <taxon>Nocardiopsidaceae</taxon>
        <taxon>Nocardiopsis</taxon>
    </lineage>
</organism>